<evidence type="ECO:0000313" key="2">
    <source>
        <dbReference type="Proteomes" id="UP000503096"/>
    </source>
</evidence>
<keyword evidence="2" id="KW-1185">Reference proteome</keyword>
<dbReference type="EMBL" id="CP053073">
    <property type="protein sequence ID" value="QJR16010.1"/>
    <property type="molecule type" value="Genomic_DNA"/>
</dbReference>
<evidence type="ECO:0000313" key="1">
    <source>
        <dbReference type="EMBL" id="QJR16010.1"/>
    </source>
</evidence>
<dbReference type="InterPro" id="IPR046516">
    <property type="entry name" value="DUF6694"/>
</dbReference>
<dbReference type="KEGG" id="upl:DSM104440_02838"/>
<protein>
    <recommendedName>
        <fullName evidence="3">Lipoprotein</fullName>
    </recommendedName>
</protein>
<dbReference type="InParanoid" id="A0A6M4H8V8"/>
<gene>
    <name evidence="1" type="ORF">DSM104440_02838</name>
</gene>
<dbReference type="Proteomes" id="UP000503096">
    <property type="component" value="Chromosome"/>
</dbReference>
<dbReference type="AlphaFoldDB" id="A0A6M4H8V8"/>
<dbReference type="PROSITE" id="PS51257">
    <property type="entry name" value="PROKAR_LIPOPROTEIN"/>
    <property type="match status" value="1"/>
</dbReference>
<organism evidence="1 2">
    <name type="scientific">Usitatibacter palustris</name>
    <dbReference type="NCBI Taxonomy" id="2732487"/>
    <lineage>
        <taxon>Bacteria</taxon>
        <taxon>Pseudomonadati</taxon>
        <taxon>Pseudomonadota</taxon>
        <taxon>Betaproteobacteria</taxon>
        <taxon>Nitrosomonadales</taxon>
        <taxon>Usitatibacteraceae</taxon>
        <taxon>Usitatibacter</taxon>
    </lineage>
</organism>
<reference evidence="1 2" key="1">
    <citation type="submission" date="2020-04" db="EMBL/GenBank/DDBJ databases">
        <title>Usitatibacter rugosus gen. nov., sp. nov. and Usitatibacter palustris sp. nov., novel members of Usitatibacteraceae fam. nov. within the order Nitrosomonadales isolated from soil.</title>
        <authorList>
            <person name="Huber K.J."/>
            <person name="Neumann-Schaal M."/>
            <person name="Geppert A."/>
            <person name="Luckner M."/>
            <person name="Wanner G."/>
            <person name="Overmann J."/>
        </authorList>
    </citation>
    <scope>NUCLEOTIDE SEQUENCE [LARGE SCALE GENOMIC DNA]</scope>
    <source>
        <strain evidence="1 2">Swamp67</strain>
    </source>
</reference>
<sequence>MKHALFVVAILIAGCTQGIDQKFDGSSEAAYRISLGKMRGASKPEEVKAIDDAIRVLAITDVSIGFEGGILGAMAKMRDKTAESLAELVLPQVNGKTGREVIAAANARKQEQAKRQLTTEAAEIAALRKARTEKEGAREFLAKIQVLEPRLGFAGGMAILDFKVQNGSDEALSSLLLRATVTGAGGGVVMTDEFTYRASPPIAPAQTRDVRLPSSTPGKWSSPQLANQTEISLKLAVENASTATGAKLAASFTQKDEERLALLEKQKPELEALAAAK</sequence>
<dbReference type="RefSeq" id="WP_171163778.1">
    <property type="nucleotide sequence ID" value="NZ_CP053073.1"/>
</dbReference>
<proteinExistence type="predicted"/>
<name>A0A6M4H8V8_9PROT</name>
<dbReference type="Pfam" id="PF20404">
    <property type="entry name" value="DUF6694"/>
    <property type="match status" value="1"/>
</dbReference>
<accession>A0A6M4H8V8</accession>
<evidence type="ECO:0008006" key="3">
    <source>
        <dbReference type="Google" id="ProtNLM"/>
    </source>
</evidence>